<dbReference type="EnsemblMetazoa" id="PPAI006352-RA">
    <property type="protein sequence ID" value="PPAI006352-PA"/>
    <property type="gene ID" value="PPAI006352"/>
</dbReference>
<dbReference type="Proteomes" id="UP000092462">
    <property type="component" value="Unassembled WGS sequence"/>
</dbReference>
<sequence length="201" mass="22770">MEESGVVEKSQCLDGELGVNIPNLTDVIVQLKDEGNRCFREGNYEDSLILYSAGVKICPSESLEQRAVFFANRAATNLKLEEFSRVVEDCTVALLLKPDYLKVLQRRASVLEKLDKLDESLEDYQKILTLDPNNTEARFASARLAEMVQQRNEKLKEEMLDKLKDVGNLILKPFGLSTNNFKMVKDEKSGSYSINFVNSNH</sequence>
<dbReference type="InterPro" id="IPR011990">
    <property type="entry name" value="TPR-like_helical_dom_sf"/>
</dbReference>
<dbReference type="VEuPathDB" id="VectorBase:PPAI006352"/>
<dbReference type="Pfam" id="PF07719">
    <property type="entry name" value="TPR_2"/>
    <property type="match status" value="1"/>
</dbReference>
<keyword evidence="2" id="KW-0802">TPR repeat</keyword>
<protein>
    <submittedName>
        <fullName evidence="3">Uncharacterized protein</fullName>
    </submittedName>
</protein>
<name>A0A1B0DEK3_PHLPP</name>
<dbReference type="PROSITE" id="PS50005">
    <property type="entry name" value="TPR"/>
    <property type="match status" value="1"/>
</dbReference>
<dbReference type="OrthoDB" id="1872379at2759"/>
<dbReference type="InterPro" id="IPR013105">
    <property type="entry name" value="TPR_2"/>
</dbReference>
<dbReference type="InterPro" id="IPR019734">
    <property type="entry name" value="TPR_rpt"/>
</dbReference>
<evidence type="ECO:0000313" key="3">
    <source>
        <dbReference type="EnsemblMetazoa" id="PPAI006352-PA"/>
    </source>
</evidence>
<keyword evidence="1" id="KW-0677">Repeat</keyword>
<organism evidence="3 4">
    <name type="scientific">Phlebotomus papatasi</name>
    <name type="common">Sandfly</name>
    <dbReference type="NCBI Taxonomy" id="29031"/>
    <lineage>
        <taxon>Eukaryota</taxon>
        <taxon>Metazoa</taxon>
        <taxon>Ecdysozoa</taxon>
        <taxon>Arthropoda</taxon>
        <taxon>Hexapoda</taxon>
        <taxon>Insecta</taxon>
        <taxon>Pterygota</taxon>
        <taxon>Neoptera</taxon>
        <taxon>Endopterygota</taxon>
        <taxon>Diptera</taxon>
        <taxon>Nematocera</taxon>
        <taxon>Psychodoidea</taxon>
        <taxon>Psychodidae</taxon>
        <taxon>Phlebotomus</taxon>
        <taxon>Phlebotomus</taxon>
    </lineage>
</organism>
<dbReference type="InterPro" id="IPR052769">
    <property type="entry name" value="TPR_domain_protein"/>
</dbReference>
<dbReference type="RefSeq" id="XP_055706427.1">
    <property type="nucleotide sequence ID" value="XM_055850452.1"/>
</dbReference>
<reference evidence="3" key="1">
    <citation type="submission" date="2022-08" db="UniProtKB">
        <authorList>
            <consortium name="EnsemblMetazoa"/>
        </authorList>
    </citation>
    <scope>IDENTIFICATION</scope>
    <source>
        <strain evidence="3">Israel</strain>
    </source>
</reference>
<dbReference type="KEGG" id="ppap:129803698"/>
<dbReference type="PANTHER" id="PTHR46014">
    <property type="entry name" value="TETRATRICOPEPTIDE REPEAT PROTEIN 1"/>
    <property type="match status" value="1"/>
</dbReference>
<dbReference type="PANTHER" id="PTHR46014:SF1">
    <property type="entry name" value="TETRATRICOPEPTIDE REPEAT PROTEIN 1"/>
    <property type="match status" value="1"/>
</dbReference>
<evidence type="ECO:0000313" key="4">
    <source>
        <dbReference type="Proteomes" id="UP000092462"/>
    </source>
</evidence>
<accession>A0A1B0DEK3</accession>
<dbReference type="EMBL" id="AJVK01032874">
    <property type="status" value="NOT_ANNOTATED_CDS"/>
    <property type="molecule type" value="Genomic_DNA"/>
</dbReference>
<evidence type="ECO:0000256" key="1">
    <source>
        <dbReference type="ARBA" id="ARBA00022737"/>
    </source>
</evidence>
<dbReference type="AlphaFoldDB" id="A0A1B0DEK3"/>
<keyword evidence="4" id="KW-1185">Reference proteome</keyword>
<dbReference type="VEuPathDB" id="VectorBase:PPAPM1_009069"/>
<evidence type="ECO:0000256" key="2">
    <source>
        <dbReference type="ARBA" id="ARBA00022803"/>
    </source>
</evidence>
<dbReference type="SUPFAM" id="SSF48452">
    <property type="entry name" value="TPR-like"/>
    <property type="match status" value="1"/>
</dbReference>
<dbReference type="GeneID" id="129803698"/>
<dbReference type="SMART" id="SM00028">
    <property type="entry name" value="TPR"/>
    <property type="match status" value="3"/>
</dbReference>
<dbReference type="Gene3D" id="1.25.40.10">
    <property type="entry name" value="Tetratricopeptide repeat domain"/>
    <property type="match status" value="1"/>
</dbReference>
<proteinExistence type="predicted"/>